<dbReference type="GO" id="GO:0070813">
    <property type="term" value="P:hydrogen sulfide metabolic process"/>
    <property type="evidence" value="ECO:0007669"/>
    <property type="project" value="TreeGrafter"/>
</dbReference>
<dbReference type="CDD" id="cd00158">
    <property type="entry name" value="RHOD"/>
    <property type="match status" value="1"/>
</dbReference>
<dbReference type="InterPro" id="IPR051682">
    <property type="entry name" value="Mito_Persulfide_Diox"/>
</dbReference>
<proteinExistence type="predicted"/>
<keyword evidence="4" id="KW-1185">Reference proteome</keyword>
<dbReference type="CDD" id="cd07724">
    <property type="entry name" value="POD-like_MBL-fold"/>
    <property type="match status" value="1"/>
</dbReference>
<dbReference type="InterPro" id="IPR036873">
    <property type="entry name" value="Rhodanese-like_dom_sf"/>
</dbReference>
<evidence type="ECO:0000256" key="1">
    <source>
        <dbReference type="ARBA" id="ARBA00022723"/>
    </source>
</evidence>
<evidence type="ECO:0000313" key="3">
    <source>
        <dbReference type="EMBL" id="RWA18806.1"/>
    </source>
</evidence>
<dbReference type="PANTHER" id="PTHR43084:SF1">
    <property type="entry name" value="PERSULFIDE DIOXYGENASE ETHE1, MITOCHONDRIAL"/>
    <property type="match status" value="1"/>
</dbReference>
<keyword evidence="1" id="KW-0479">Metal-binding</keyword>
<dbReference type="Pfam" id="PF00581">
    <property type="entry name" value="Rhodanese"/>
    <property type="match status" value="2"/>
</dbReference>
<dbReference type="GO" id="GO:0006749">
    <property type="term" value="P:glutathione metabolic process"/>
    <property type="evidence" value="ECO:0007669"/>
    <property type="project" value="InterPro"/>
</dbReference>
<dbReference type="GO" id="GO:0050313">
    <property type="term" value="F:sulfur dioxygenase activity"/>
    <property type="evidence" value="ECO:0007669"/>
    <property type="project" value="InterPro"/>
</dbReference>
<organism evidence="3 4">
    <name type="scientific">Mycolicibacterium elephantis DSM 44368</name>
    <dbReference type="NCBI Taxonomy" id="1335622"/>
    <lineage>
        <taxon>Bacteria</taxon>
        <taxon>Bacillati</taxon>
        <taxon>Actinomycetota</taxon>
        <taxon>Actinomycetes</taxon>
        <taxon>Mycobacteriales</taxon>
        <taxon>Mycobacteriaceae</taxon>
        <taxon>Mycolicibacterium</taxon>
    </lineage>
</organism>
<dbReference type="InterPro" id="IPR044528">
    <property type="entry name" value="POD-like_MBL-fold"/>
</dbReference>
<protein>
    <submittedName>
        <fullName evidence="3">Sulfurtransferase</fullName>
    </submittedName>
</protein>
<dbReference type="Gene3D" id="3.60.15.10">
    <property type="entry name" value="Ribonuclease Z/Hydroxyacylglutathione hydrolase-like"/>
    <property type="match status" value="1"/>
</dbReference>
<dbReference type="Gene3D" id="3.40.250.10">
    <property type="entry name" value="Rhodanese-like domain"/>
    <property type="match status" value="2"/>
</dbReference>
<dbReference type="InterPro" id="IPR036866">
    <property type="entry name" value="RibonucZ/Hydroxyglut_hydro"/>
</dbReference>
<dbReference type="PANTHER" id="PTHR43084">
    <property type="entry name" value="PERSULFIDE DIOXYGENASE ETHE1"/>
    <property type="match status" value="1"/>
</dbReference>
<dbReference type="EMBL" id="ATDN01000023">
    <property type="protein sequence ID" value="RWA18806.1"/>
    <property type="molecule type" value="Genomic_DNA"/>
</dbReference>
<dbReference type="PROSITE" id="PS50206">
    <property type="entry name" value="RHODANESE_3"/>
    <property type="match status" value="2"/>
</dbReference>
<accession>A0A439DRL3</accession>
<dbReference type="Pfam" id="PF00753">
    <property type="entry name" value="Lactamase_B"/>
    <property type="match status" value="1"/>
</dbReference>
<dbReference type="AlphaFoldDB" id="A0A439DRL3"/>
<keyword evidence="3" id="KW-0808">Transferase</keyword>
<dbReference type="Proteomes" id="UP000287177">
    <property type="component" value="Unassembled WGS sequence"/>
</dbReference>
<dbReference type="SMART" id="SM00450">
    <property type="entry name" value="RHOD"/>
    <property type="match status" value="2"/>
</dbReference>
<feature type="domain" description="Rhodanese" evidence="2">
    <location>
        <begin position="383"/>
        <end position="464"/>
    </location>
</feature>
<evidence type="ECO:0000313" key="4">
    <source>
        <dbReference type="Proteomes" id="UP000287177"/>
    </source>
</evidence>
<sequence>MTRTEERTAAVKFIQYYLDCLSHASYLIADETTGRAVVVDPQRDVSEYLSDAEELGLTIELVIETHFHADFLSGHLELAEATGAKIVYSSVAETEFESMGVADGERYSLGEVTLEFLHTPGHTPESLSIVVYEQPDDEVPYGVLTGDALFIGDVGRPDLLASIGFTREELADKLYDSLHTKLMTLPDATRVYPAHGAGSACGKNLSTDLWSTIGEQKETNYALRAPDKETFMALVTEGQPPAPGYFVYDAILNRKDRELLDETKMPMAMTYVQVRDAMNAGAILVDGRGPEEFALGHLRGAINIGLDGRYAEYAGSVVPTDVDIVLFTEPGQELEAKTRLARIGFDRVIGYLERPYEAMFAHRDDVQVASRLTAKAFDQRAMELADLQIVDVRNPGETAAGTIPNAVEIPVAQLTSRLGELDPAKPTVVYCAGGYRSSVAASLLRQRGFADVSDILGGFGAWEEARQNA</sequence>
<dbReference type="SUPFAM" id="SSF56281">
    <property type="entry name" value="Metallo-hydrolase/oxidoreductase"/>
    <property type="match status" value="1"/>
</dbReference>
<dbReference type="SMART" id="SM00849">
    <property type="entry name" value="Lactamase_B"/>
    <property type="match status" value="1"/>
</dbReference>
<dbReference type="SUPFAM" id="SSF52821">
    <property type="entry name" value="Rhodanese/Cell cycle control phosphatase"/>
    <property type="match status" value="2"/>
</dbReference>
<dbReference type="InterPro" id="IPR001763">
    <property type="entry name" value="Rhodanese-like_dom"/>
</dbReference>
<dbReference type="InterPro" id="IPR001279">
    <property type="entry name" value="Metallo-B-lactamas"/>
</dbReference>
<reference evidence="3 4" key="1">
    <citation type="submission" date="2013-06" db="EMBL/GenBank/DDBJ databases">
        <title>The draft sequence of the Mycobacterium elephantis genome.</title>
        <authorList>
            <person name="Pettersson F.B."/>
            <person name="Das S."/>
            <person name="Dasgupta S."/>
            <person name="Bhattacharya A."/>
            <person name="Kirsebom L.A."/>
        </authorList>
    </citation>
    <scope>NUCLEOTIDE SEQUENCE [LARGE SCALE GENOMIC DNA]</scope>
    <source>
        <strain evidence="3 4">DSM 44368</strain>
    </source>
</reference>
<dbReference type="GO" id="GO:0016740">
    <property type="term" value="F:transferase activity"/>
    <property type="evidence" value="ECO:0007669"/>
    <property type="project" value="UniProtKB-KW"/>
</dbReference>
<name>A0A439DRL3_9MYCO</name>
<feature type="domain" description="Rhodanese" evidence="2">
    <location>
        <begin position="278"/>
        <end position="358"/>
    </location>
</feature>
<comment type="caution">
    <text evidence="3">The sequence shown here is derived from an EMBL/GenBank/DDBJ whole genome shotgun (WGS) entry which is preliminary data.</text>
</comment>
<evidence type="ECO:0000259" key="2">
    <source>
        <dbReference type="PROSITE" id="PS50206"/>
    </source>
</evidence>
<dbReference type="GO" id="GO:0046872">
    <property type="term" value="F:metal ion binding"/>
    <property type="evidence" value="ECO:0007669"/>
    <property type="project" value="UniProtKB-KW"/>
</dbReference>
<dbReference type="FunFam" id="3.60.15.10:FF:000030">
    <property type="entry name" value="Metallo-beta-lactamase family protein"/>
    <property type="match status" value="1"/>
</dbReference>
<gene>
    <name evidence="3" type="ORF">MELE44368_04000</name>
</gene>